<protein>
    <submittedName>
        <fullName evidence="3">Uncharacterized protein</fullName>
    </submittedName>
</protein>
<evidence type="ECO:0000256" key="1">
    <source>
        <dbReference type="SAM" id="MobiDB-lite"/>
    </source>
</evidence>
<evidence type="ECO:0000313" key="4">
    <source>
        <dbReference type="Proteomes" id="UP001500620"/>
    </source>
</evidence>
<gene>
    <name evidence="3" type="ORF">GCM10022255_107630</name>
</gene>
<sequence>MSRYEAAPEQESSRTFTVVLLSLLILTVIGALFGYVLGRRDIDENKSASGDGPSAVPSTVASAAASRRPPSVPPKPCPDFISQAAKTQDAKAAVPLMLVQYIRTAHDHEVWICQEADGSGLWYQGHDKRDAFYDGGEIPEEGKNGLLRPGVLAKGNRTWTVTNDGTTYTVTPGGLKVTGGQNFTDTATQANPPA</sequence>
<keyword evidence="2" id="KW-1133">Transmembrane helix</keyword>
<keyword evidence="2" id="KW-0472">Membrane</keyword>
<feature type="region of interest" description="Disordered" evidence="1">
    <location>
        <begin position="46"/>
        <end position="77"/>
    </location>
</feature>
<name>A0ABP8DTV1_9ACTN</name>
<feature type="transmembrane region" description="Helical" evidence="2">
    <location>
        <begin position="16"/>
        <end position="37"/>
    </location>
</feature>
<dbReference type="EMBL" id="BAABAT010000068">
    <property type="protein sequence ID" value="GAA4263402.1"/>
    <property type="molecule type" value="Genomic_DNA"/>
</dbReference>
<keyword evidence="4" id="KW-1185">Reference proteome</keyword>
<reference evidence="4" key="1">
    <citation type="journal article" date="2019" name="Int. J. Syst. Evol. Microbiol.">
        <title>The Global Catalogue of Microorganisms (GCM) 10K type strain sequencing project: providing services to taxonomists for standard genome sequencing and annotation.</title>
        <authorList>
            <consortium name="The Broad Institute Genomics Platform"/>
            <consortium name="The Broad Institute Genome Sequencing Center for Infectious Disease"/>
            <person name="Wu L."/>
            <person name="Ma J."/>
        </authorList>
    </citation>
    <scope>NUCLEOTIDE SEQUENCE [LARGE SCALE GENOMIC DNA]</scope>
    <source>
        <strain evidence="4">JCM 17441</strain>
    </source>
</reference>
<organism evidence="3 4">
    <name type="scientific">Dactylosporangium darangshiense</name>
    <dbReference type="NCBI Taxonomy" id="579108"/>
    <lineage>
        <taxon>Bacteria</taxon>
        <taxon>Bacillati</taxon>
        <taxon>Actinomycetota</taxon>
        <taxon>Actinomycetes</taxon>
        <taxon>Micromonosporales</taxon>
        <taxon>Micromonosporaceae</taxon>
        <taxon>Dactylosporangium</taxon>
    </lineage>
</organism>
<dbReference type="RefSeq" id="WP_345142666.1">
    <property type="nucleotide sequence ID" value="NZ_BAABAT010000068.1"/>
</dbReference>
<evidence type="ECO:0000313" key="3">
    <source>
        <dbReference type="EMBL" id="GAA4263402.1"/>
    </source>
</evidence>
<feature type="compositionally biased region" description="Low complexity" evidence="1">
    <location>
        <begin position="53"/>
        <end position="69"/>
    </location>
</feature>
<proteinExistence type="predicted"/>
<keyword evidence="2" id="KW-0812">Transmembrane</keyword>
<evidence type="ECO:0000256" key="2">
    <source>
        <dbReference type="SAM" id="Phobius"/>
    </source>
</evidence>
<dbReference type="Proteomes" id="UP001500620">
    <property type="component" value="Unassembled WGS sequence"/>
</dbReference>
<comment type="caution">
    <text evidence="3">The sequence shown here is derived from an EMBL/GenBank/DDBJ whole genome shotgun (WGS) entry which is preliminary data.</text>
</comment>
<accession>A0ABP8DTV1</accession>